<evidence type="ECO:0000313" key="2">
    <source>
        <dbReference type="EMBL" id="CEO89206.1"/>
    </source>
</evidence>
<dbReference type="PROSITE" id="PS50112">
    <property type="entry name" value="PAS"/>
    <property type="match status" value="1"/>
</dbReference>
<accession>A0A0B7MML2</accession>
<dbReference type="SUPFAM" id="SSF55785">
    <property type="entry name" value="PYP-like sensor domain (PAS domain)"/>
    <property type="match status" value="1"/>
</dbReference>
<proteinExistence type="predicted"/>
<dbReference type="EMBL" id="CDRZ01000238">
    <property type="protein sequence ID" value="CEO89206.1"/>
    <property type="molecule type" value="Genomic_DNA"/>
</dbReference>
<dbReference type="Gene3D" id="3.30.450.20">
    <property type="entry name" value="PAS domain"/>
    <property type="match status" value="1"/>
</dbReference>
<dbReference type="InterPro" id="IPR000014">
    <property type="entry name" value="PAS"/>
</dbReference>
<dbReference type="RefSeq" id="WP_052835511.1">
    <property type="nucleotide sequence ID" value="NZ_CDRZ01000238.1"/>
</dbReference>
<name>A0A0B7MML2_9FIRM</name>
<dbReference type="AlphaFoldDB" id="A0A0B7MML2"/>
<evidence type="ECO:0000259" key="1">
    <source>
        <dbReference type="PROSITE" id="PS50112"/>
    </source>
</evidence>
<dbReference type="InterPro" id="IPR013767">
    <property type="entry name" value="PAS_fold"/>
</dbReference>
<dbReference type="CDD" id="cd00130">
    <property type="entry name" value="PAS"/>
    <property type="match status" value="1"/>
</dbReference>
<organism evidence="2 3">
    <name type="scientific">Syntrophaceticus schinkii</name>
    <dbReference type="NCBI Taxonomy" id="499207"/>
    <lineage>
        <taxon>Bacteria</taxon>
        <taxon>Bacillati</taxon>
        <taxon>Bacillota</taxon>
        <taxon>Clostridia</taxon>
        <taxon>Thermoanaerobacterales</taxon>
        <taxon>Thermoanaerobacterales Family III. Incertae Sedis</taxon>
        <taxon>Syntrophaceticus</taxon>
    </lineage>
</organism>
<sequence>MSTFNEKNIENILESFYDGIWITNGAGVVLYTNKAWERISGVTREEVIGKTTQELLDKKLFSHSVTFSVLEKRQRVTMMGFTYRTGKHTLTTGTPIFDDQGNIAYVVNNVRDITDLTNMKKEIGK</sequence>
<dbReference type="SMART" id="SM00091">
    <property type="entry name" value="PAS"/>
    <property type="match status" value="1"/>
</dbReference>
<dbReference type="InterPro" id="IPR035965">
    <property type="entry name" value="PAS-like_dom_sf"/>
</dbReference>
<protein>
    <submittedName>
        <fullName evidence="2">Putative sigma54 specific transcriptional regulator</fullName>
    </submittedName>
</protein>
<gene>
    <name evidence="2" type="ORF">SSCH_410010</name>
</gene>
<evidence type="ECO:0000313" key="3">
    <source>
        <dbReference type="Proteomes" id="UP000046155"/>
    </source>
</evidence>
<dbReference type="GO" id="GO:0006355">
    <property type="term" value="P:regulation of DNA-templated transcription"/>
    <property type="evidence" value="ECO:0007669"/>
    <property type="project" value="InterPro"/>
</dbReference>
<feature type="domain" description="PAS" evidence="1">
    <location>
        <begin position="5"/>
        <end position="57"/>
    </location>
</feature>
<dbReference type="Pfam" id="PF00989">
    <property type="entry name" value="PAS"/>
    <property type="match status" value="1"/>
</dbReference>
<keyword evidence="3" id="KW-1185">Reference proteome</keyword>
<reference evidence="3" key="1">
    <citation type="submission" date="2015-01" db="EMBL/GenBank/DDBJ databases">
        <authorList>
            <person name="Manzoor Shahid"/>
            <person name="Zubair Saima"/>
        </authorList>
    </citation>
    <scope>NUCLEOTIDE SEQUENCE [LARGE SCALE GENOMIC DNA]</scope>
    <source>
        <strain evidence="3">Sp3</strain>
    </source>
</reference>
<dbReference type="Proteomes" id="UP000046155">
    <property type="component" value="Unassembled WGS sequence"/>
</dbReference>
<dbReference type="NCBIfam" id="TIGR00229">
    <property type="entry name" value="sensory_box"/>
    <property type="match status" value="1"/>
</dbReference>